<evidence type="ECO:0000313" key="1">
    <source>
        <dbReference type="EMBL" id="PIQ68270.1"/>
    </source>
</evidence>
<dbReference type="Gene3D" id="3.10.20.30">
    <property type="match status" value="1"/>
</dbReference>
<reference evidence="1 2" key="1">
    <citation type="submission" date="2017-09" db="EMBL/GenBank/DDBJ databases">
        <title>Depth-based differentiation of microbial function through sediment-hosted aquifers and enrichment of novel symbionts in the deep terrestrial subsurface.</title>
        <authorList>
            <person name="Probst A.J."/>
            <person name="Ladd B."/>
            <person name="Jarett J.K."/>
            <person name="Geller-Mcgrath D.E."/>
            <person name="Sieber C.M."/>
            <person name="Emerson J.B."/>
            <person name="Anantharaman K."/>
            <person name="Thomas B.C."/>
            <person name="Malmstrom R."/>
            <person name="Stieglmeier M."/>
            <person name="Klingl A."/>
            <person name="Woyke T."/>
            <person name="Ryan C.M."/>
            <person name="Banfield J.F."/>
        </authorList>
    </citation>
    <scope>NUCLEOTIDE SEQUENCE [LARGE SCALE GENOMIC DNA]</scope>
    <source>
        <strain evidence="1">CG11_big_fil_rev_8_21_14_0_20_46_11</strain>
    </source>
</reference>
<dbReference type="SUPFAM" id="SSF54285">
    <property type="entry name" value="MoaD/ThiS"/>
    <property type="match status" value="1"/>
</dbReference>
<protein>
    <recommendedName>
        <fullName evidence="3">Ubiquitin-like domain-containing protein</fullName>
    </recommendedName>
</protein>
<name>A0A2H0KAI7_9BACT</name>
<dbReference type="InterPro" id="IPR012675">
    <property type="entry name" value="Beta-grasp_dom_sf"/>
</dbReference>
<dbReference type="EMBL" id="PCVG01000066">
    <property type="protein sequence ID" value="PIQ68270.1"/>
    <property type="molecule type" value="Genomic_DNA"/>
</dbReference>
<sequence length="107" mass="12105">MNEEDMRKMAEDMSKISGVPKPVFLKIQYDGELQKITGKAEHSMFISEGATFSYLLHNIFIEYPEIAKRYSPGTLGFCIDGVPPKMHTPLFAGDTIIFSVPFHYSPE</sequence>
<proteinExistence type="predicted"/>
<comment type="caution">
    <text evidence="1">The sequence shown here is derived from an EMBL/GenBank/DDBJ whole genome shotgun (WGS) entry which is preliminary data.</text>
</comment>
<dbReference type="Proteomes" id="UP000229342">
    <property type="component" value="Unassembled WGS sequence"/>
</dbReference>
<evidence type="ECO:0000313" key="2">
    <source>
        <dbReference type="Proteomes" id="UP000229342"/>
    </source>
</evidence>
<gene>
    <name evidence="1" type="ORF">COV91_05065</name>
</gene>
<dbReference type="InterPro" id="IPR016155">
    <property type="entry name" value="Mopterin_synth/thiamin_S_b"/>
</dbReference>
<accession>A0A2H0KAI7</accession>
<evidence type="ECO:0008006" key="3">
    <source>
        <dbReference type="Google" id="ProtNLM"/>
    </source>
</evidence>
<organism evidence="1 2">
    <name type="scientific">Candidatus Taylorbacteria bacterium CG11_big_fil_rev_8_21_14_0_20_46_11</name>
    <dbReference type="NCBI Taxonomy" id="1975025"/>
    <lineage>
        <taxon>Bacteria</taxon>
        <taxon>Candidatus Tayloriibacteriota</taxon>
    </lineage>
</organism>
<dbReference type="AlphaFoldDB" id="A0A2H0KAI7"/>